<evidence type="ECO:0000256" key="13">
    <source>
        <dbReference type="ARBA" id="ARBA00023157"/>
    </source>
</evidence>
<dbReference type="GO" id="GO:0016020">
    <property type="term" value="C:membrane"/>
    <property type="evidence" value="ECO:0007669"/>
    <property type="project" value="UniProtKB-SubCell"/>
</dbReference>
<evidence type="ECO:0000256" key="3">
    <source>
        <dbReference type="ARBA" id="ARBA00022536"/>
    </source>
</evidence>
<dbReference type="PROSITE" id="PS00107">
    <property type="entry name" value="PROTEIN_KINASE_ATP"/>
    <property type="match status" value="1"/>
</dbReference>
<evidence type="ECO:0000256" key="19">
    <source>
        <dbReference type="PROSITE-ProRule" id="PRU10141"/>
    </source>
</evidence>
<feature type="transmembrane region" description="Helical" evidence="20">
    <location>
        <begin position="503"/>
        <end position="526"/>
    </location>
</feature>
<dbReference type="eggNOG" id="ENOG502QT6D">
    <property type="taxonomic scope" value="Eukaryota"/>
</dbReference>
<dbReference type="Pfam" id="PF00069">
    <property type="entry name" value="Pkinase"/>
    <property type="match status" value="1"/>
</dbReference>
<dbReference type="InterPro" id="IPR008271">
    <property type="entry name" value="Ser/Thr_kinase_AS"/>
</dbReference>
<keyword evidence="11 20" id="KW-1133">Transmembrane helix</keyword>
<proteinExistence type="inferred from homology"/>
<dbReference type="GO" id="GO:0051707">
    <property type="term" value="P:response to other organism"/>
    <property type="evidence" value="ECO:0007669"/>
    <property type="project" value="UniProtKB-ARBA"/>
</dbReference>
<dbReference type="PROSITE" id="PS50927">
    <property type="entry name" value="BULB_LECTIN"/>
    <property type="match status" value="1"/>
</dbReference>
<keyword evidence="5 20" id="KW-0812">Transmembrane</keyword>
<feature type="domain" description="Protein kinase" evidence="21">
    <location>
        <begin position="568"/>
        <end position="852"/>
    </location>
</feature>
<keyword evidence="9 18" id="KW-0418">Kinase</keyword>
<evidence type="ECO:0000256" key="5">
    <source>
        <dbReference type="ARBA" id="ARBA00022692"/>
    </source>
</evidence>
<evidence type="ECO:0000256" key="12">
    <source>
        <dbReference type="ARBA" id="ARBA00023136"/>
    </source>
</evidence>
<feature type="binding site" evidence="19">
    <location>
        <position position="597"/>
    </location>
    <ligand>
        <name>ATP</name>
        <dbReference type="ChEBI" id="CHEBI:30616"/>
    </ligand>
</feature>
<evidence type="ECO:0000256" key="17">
    <source>
        <dbReference type="ARBA" id="ARBA00048679"/>
    </source>
</evidence>
<comment type="catalytic activity">
    <reaction evidence="17 18">
        <text>L-seryl-[protein] + ATP = O-phospho-L-seryl-[protein] + ADP + H(+)</text>
        <dbReference type="Rhea" id="RHEA:17989"/>
        <dbReference type="Rhea" id="RHEA-COMP:9863"/>
        <dbReference type="Rhea" id="RHEA-COMP:11604"/>
        <dbReference type="ChEBI" id="CHEBI:15378"/>
        <dbReference type="ChEBI" id="CHEBI:29999"/>
        <dbReference type="ChEBI" id="CHEBI:30616"/>
        <dbReference type="ChEBI" id="CHEBI:83421"/>
        <dbReference type="ChEBI" id="CHEBI:456216"/>
        <dbReference type="EC" id="2.7.11.1"/>
    </reaction>
</comment>
<keyword evidence="2 18" id="KW-0723">Serine/threonine-protein kinase</keyword>
<evidence type="ECO:0000256" key="9">
    <source>
        <dbReference type="ARBA" id="ARBA00022777"/>
    </source>
</evidence>
<dbReference type="FunFam" id="2.90.10.30:FF:000001">
    <property type="entry name" value="Serine/threonine-protein kinase"/>
    <property type="match status" value="1"/>
</dbReference>
<dbReference type="GO" id="GO:0005524">
    <property type="term" value="F:ATP binding"/>
    <property type="evidence" value="ECO:0007669"/>
    <property type="project" value="UniProtKB-UniRule"/>
</dbReference>
<keyword evidence="10 18" id="KW-0067">ATP-binding</keyword>
<keyword evidence="4 18" id="KW-0808">Transferase</keyword>
<comment type="subcellular location">
    <subcellularLocation>
        <location evidence="1">Membrane</location>
        <topology evidence="1">Single-pass type I membrane protein</topology>
    </subcellularLocation>
</comment>
<evidence type="ECO:0000256" key="2">
    <source>
        <dbReference type="ARBA" id="ARBA00022527"/>
    </source>
</evidence>
<dbReference type="InterPro" id="IPR000719">
    <property type="entry name" value="Prot_kinase_dom"/>
</dbReference>
<dbReference type="Gene3D" id="3.30.200.20">
    <property type="entry name" value="Phosphorylase Kinase, domain 1"/>
    <property type="match status" value="1"/>
</dbReference>
<dbReference type="FunFam" id="3.30.200.20:FF:000059">
    <property type="entry name" value="S-receptor-like serine/threonine-protein kinase"/>
    <property type="match status" value="1"/>
</dbReference>
<dbReference type="PROSITE" id="PS00108">
    <property type="entry name" value="PROTEIN_KINASE_ST"/>
    <property type="match status" value="1"/>
</dbReference>
<dbReference type="AlphaFoldDB" id="A0A0D9ZF96"/>
<keyword evidence="13" id="KW-1015">Disulfide bond</keyword>
<dbReference type="GO" id="GO:0030246">
    <property type="term" value="F:carbohydrate binding"/>
    <property type="evidence" value="ECO:0007669"/>
    <property type="project" value="UniProtKB-KW"/>
</dbReference>
<evidence type="ECO:0000256" key="6">
    <source>
        <dbReference type="ARBA" id="ARBA00022729"/>
    </source>
</evidence>
<evidence type="ECO:0000256" key="18">
    <source>
        <dbReference type="PIRNR" id="PIRNR000641"/>
    </source>
</evidence>
<dbReference type="HOGENOM" id="CLU_000288_116_2_1"/>
<dbReference type="SMART" id="SM00220">
    <property type="entry name" value="S_TKc"/>
    <property type="match status" value="1"/>
</dbReference>
<dbReference type="GO" id="GO:0004674">
    <property type="term" value="F:protein serine/threonine kinase activity"/>
    <property type="evidence" value="ECO:0007669"/>
    <property type="project" value="UniProtKB-KW"/>
</dbReference>
<evidence type="ECO:0000256" key="15">
    <source>
        <dbReference type="ARBA" id="ARBA00023180"/>
    </source>
</evidence>
<dbReference type="FunFam" id="1.10.510.10:FF:001297">
    <property type="entry name" value="Receptor-like protein kinase 1"/>
    <property type="match status" value="1"/>
</dbReference>
<evidence type="ECO:0000256" key="20">
    <source>
        <dbReference type="SAM" id="Phobius"/>
    </source>
</evidence>
<dbReference type="Gene3D" id="1.10.510.10">
    <property type="entry name" value="Transferase(Phosphotransferase) domain 1"/>
    <property type="match status" value="1"/>
</dbReference>
<dbReference type="FunFam" id="2.90.10.10:FF:000026">
    <property type="entry name" value="Serine/threonine-protein kinase"/>
    <property type="match status" value="1"/>
</dbReference>
<dbReference type="SUPFAM" id="SSF56112">
    <property type="entry name" value="Protein kinase-like (PK-like)"/>
    <property type="match status" value="1"/>
</dbReference>
<evidence type="ECO:0000256" key="7">
    <source>
        <dbReference type="ARBA" id="ARBA00022734"/>
    </source>
</evidence>
<keyword evidence="8 18" id="KW-0547">Nucleotide-binding</keyword>
<dbReference type="InterPro" id="IPR024171">
    <property type="entry name" value="SRK-like_kinase"/>
</dbReference>
<evidence type="ECO:0000259" key="21">
    <source>
        <dbReference type="PROSITE" id="PS50011"/>
    </source>
</evidence>
<dbReference type="EC" id="2.7.11.1" evidence="18"/>
<evidence type="ECO:0000313" key="24">
    <source>
        <dbReference type="Proteomes" id="UP000026961"/>
    </source>
</evidence>
<dbReference type="FunFam" id="2.90.10.10:FF:000038">
    <property type="entry name" value="Serine/threonine-protein kinase"/>
    <property type="match status" value="1"/>
</dbReference>
<protein>
    <recommendedName>
        <fullName evidence="18">Receptor-like serine/threonine-protein kinase</fullName>
        <ecNumber evidence="18">2.7.11.1</ecNumber>
    </recommendedName>
</protein>
<keyword evidence="7" id="KW-0430">Lectin</keyword>
<dbReference type="GO" id="GO:0106310">
    <property type="term" value="F:protein serine kinase activity"/>
    <property type="evidence" value="ECO:0007669"/>
    <property type="project" value="RHEA"/>
</dbReference>
<accession>A0A0D9ZF96</accession>
<dbReference type="PROSITE" id="PS50011">
    <property type="entry name" value="PROTEIN_KINASE_DOM"/>
    <property type="match status" value="1"/>
</dbReference>
<name>A0A0D9ZF96_9ORYZ</name>
<feature type="domain" description="Bulb-type lectin" evidence="22">
    <location>
        <begin position="83"/>
        <end position="205"/>
    </location>
</feature>
<evidence type="ECO:0000259" key="22">
    <source>
        <dbReference type="PROSITE" id="PS50927"/>
    </source>
</evidence>
<dbReference type="Proteomes" id="UP000026961">
    <property type="component" value="Chromosome 3"/>
</dbReference>
<sequence>MAKILYITQTGTRRRLHFPRYRHRPPPDFLTRGSGGATAHRRTSTARPIDSSSWTMFPHILFLSLLLLVPEDPNFAAGASANESFITLGSSINTSSTQYWSSSSGRFAFGFYPNGEGFSIGVWLVIGVSRTIVWTANHDEPPIAGGSIIFGHGGALQWSRTPSTPGSQLNPISDSSTPAASAAMLNTGNFVLYDMNRQVIWSTFSFPTDTLLAGQNLRPGRFLLSGVSQSNHASGKYRLENQQDGNLVMYPTGTIDSGSAYWSTWTFNMGLLLTLSLDPNGTIWMFDRKNSYTKILFHANQPSNASPDMEIYYRLTFDPDGILRLYSHVFFKLGRAPTTEVEWLEPGSDRCLVKGVCGPNSFCHLTVTGETSCSCLPGFEFLSTNQSTLGCWRALPTGGCVRNSSNDETRVTTTMVEVKNTTWLENPYAVLPATTSIEACKLLCLSDCACDIAMFSDSYCSKQMLPIRYGRMPGNTTLFVKIYTYQTISGTRQRAMSIHANSALISGVSLAIFSLFVLLVASLLLICRHRRSLAHMTMTAPRQEDSRIDGNIVGLRSYSFQELDLATNGFGEELGKGAYGMVFKGVVADTNQDIAVKRLEKMAEDGQREFNREVRVIARTHHRNLLRLLGFCNEGIHRLLVYEYMPNGSLANLLFHSDASPAWSKRVAIALDVARGLQYLHSEIEGPIIHCDIKPENILIDSLGIAKIADFGLAKLLIGNQTKTFTGIRGTRGYLAPEWSKNRAITVKADVYSYGIMLLEVISCKKSMDLKRAGEEYNISEWAYECVMFGDAGKVADGVDEAELVRMVNVGIWCTQSEPAMRPAMKSVALMIEGAIEVHQPPPPASYSQSLT</sequence>
<organism evidence="23">
    <name type="scientific">Oryza glumipatula</name>
    <dbReference type="NCBI Taxonomy" id="40148"/>
    <lineage>
        <taxon>Eukaryota</taxon>
        <taxon>Viridiplantae</taxon>
        <taxon>Streptophyta</taxon>
        <taxon>Embryophyta</taxon>
        <taxon>Tracheophyta</taxon>
        <taxon>Spermatophyta</taxon>
        <taxon>Magnoliopsida</taxon>
        <taxon>Liliopsida</taxon>
        <taxon>Poales</taxon>
        <taxon>Poaceae</taxon>
        <taxon>BOP clade</taxon>
        <taxon>Oryzoideae</taxon>
        <taxon>Oryzeae</taxon>
        <taxon>Oryzinae</taxon>
        <taxon>Oryza</taxon>
    </lineage>
</organism>
<dbReference type="InterPro" id="IPR051343">
    <property type="entry name" value="G-type_lectin_kinases/EP1-like"/>
</dbReference>
<keyword evidence="14" id="KW-0675">Receptor</keyword>
<evidence type="ECO:0000313" key="23">
    <source>
        <dbReference type="EnsemblPlants" id="OGLUM03G39500.5"/>
    </source>
</evidence>
<dbReference type="InterPro" id="IPR001480">
    <property type="entry name" value="Bulb-type_lectin_dom"/>
</dbReference>
<dbReference type="EnsemblPlants" id="OGLUM03G39500.5">
    <property type="protein sequence ID" value="OGLUM03G39500.5"/>
    <property type="gene ID" value="OGLUM03G39500"/>
</dbReference>
<dbReference type="InterPro" id="IPR036426">
    <property type="entry name" value="Bulb-type_lectin_dom_sf"/>
</dbReference>
<comment type="catalytic activity">
    <reaction evidence="16 18">
        <text>L-threonyl-[protein] + ATP = O-phospho-L-threonyl-[protein] + ADP + H(+)</text>
        <dbReference type="Rhea" id="RHEA:46608"/>
        <dbReference type="Rhea" id="RHEA-COMP:11060"/>
        <dbReference type="Rhea" id="RHEA-COMP:11605"/>
        <dbReference type="ChEBI" id="CHEBI:15378"/>
        <dbReference type="ChEBI" id="CHEBI:30013"/>
        <dbReference type="ChEBI" id="CHEBI:30616"/>
        <dbReference type="ChEBI" id="CHEBI:61977"/>
        <dbReference type="ChEBI" id="CHEBI:456216"/>
        <dbReference type="EC" id="2.7.11.1"/>
    </reaction>
</comment>
<evidence type="ECO:0000256" key="11">
    <source>
        <dbReference type="ARBA" id="ARBA00022989"/>
    </source>
</evidence>
<evidence type="ECO:0000256" key="4">
    <source>
        <dbReference type="ARBA" id="ARBA00022679"/>
    </source>
</evidence>
<evidence type="ECO:0000256" key="14">
    <source>
        <dbReference type="ARBA" id="ARBA00023170"/>
    </source>
</evidence>
<dbReference type="Gene3D" id="2.90.10.10">
    <property type="entry name" value="Bulb-type lectin domain"/>
    <property type="match status" value="2"/>
</dbReference>
<evidence type="ECO:0000256" key="1">
    <source>
        <dbReference type="ARBA" id="ARBA00004479"/>
    </source>
</evidence>
<comment type="similarity">
    <text evidence="18">Belongs to the protein kinase superfamily. Ser/Thr protein kinase family.</text>
</comment>
<keyword evidence="12 20" id="KW-0472">Membrane</keyword>
<keyword evidence="6" id="KW-0732">Signal</keyword>
<dbReference type="Gramene" id="OGLUM03G39500.5">
    <property type="protein sequence ID" value="OGLUM03G39500.5"/>
    <property type="gene ID" value="OGLUM03G39500"/>
</dbReference>
<dbReference type="InterPro" id="IPR017441">
    <property type="entry name" value="Protein_kinase_ATP_BS"/>
</dbReference>
<dbReference type="SUPFAM" id="SSF51110">
    <property type="entry name" value="alpha-D-mannose-specific plant lectins"/>
    <property type="match status" value="2"/>
</dbReference>
<evidence type="ECO:0000256" key="10">
    <source>
        <dbReference type="ARBA" id="ARBA00022840"/>
    </source>
</evidence>
<dbReference type="PIRSF" id="PIRSF000641">
    <property type="entry name" value="SRK"/>
    <property type="match status" value="1"/>
</dbReference>
<dbReference type="InterPro" id="IPR011009">
    <property type="entry name" value="Kinase-like_dom_sf"/>
</dbReference>
<dbReference type="Pfam" id="PF01453">
    <property type="entry name" value="B_lectin"/>
    <property type="match status" value="1"/>
</dbReference>
<reference evidence="23" key="1">
    <citation type="submission" date="2015-04" db="UniProtKB">
        <authorList>
            <consortium name="EnsemblPlants"/>
        </authorList>
    </citation>
    <scope>IDENTIFICATION</scope>
</reference>
<keyword evidence="3" id="KW-0245">EGF-like domain</keyword>
<keyword evidence="15" id="KW-0325">Glycoprotein</keyword>
<keyword evidence="24" id="KW-1185">Reference proteome</keyword>
<evidence type="ECO:0000256" key="16">
    <source>
        <dbReference type="ARBA" id="ARBA00047899"/>
    </source>
</evidence>
<dbReference type="STRING" id="40148.A0A0D9ZF96"/>
<evidence type="ECO:0000256" key="8">
    <source>
        <dbReference type="ARBA" id="ARBA00022741"/>
    </source>
</evidence>
<dbReference type="PANTHER" id="PTHR47976">
    <property type="entry name" value="G-TYPE LECTIN S-RECEPTOR-LIKE SERINE/THREONINE-PROTEIN KINASE SD2-5"/>
    <property type="match status" value="1"/>
</dbReference>
<dbReference type="PANTHER" id="PTHR47976:SF82">
    <property type="entry name" value="RECEPTOR-LIKE SERINE_THREONINE-PROTEIN KINASE"/>
    <property type="match status" value="1"/>
</dbReference>
<reference evidence="23" key="2">
    <citation type="submission" date="2018-05" db="EMBL/GenBank/DDBJ databases">
        <title>OgluRS3 (Oryza glumaepatula Reference Sequence Version 3).</title>
        <authorList>
            <person name="Zhang J."/>
            <person name="Kudrna D."/>
            <person name="Lee S."/>
            <person name="Talag J."/>
            <person name="Welchert J."/>
            <person name="Wing R.A."/>
        </authorList>
    </citation>
    <scope>NUCLEOTIDE SEQUENCE [LARGE SCALE GENOMIC DNA]</scope>
</reference>